<dbReference type="InterPro" id="IPR013762">
    <property type="entry name" value="Integrase-like_cat_sf"/>
</dbReference>
<evidence type="ECO:0000313" key="3">
    <source>
        <dbReference type="EMBL" id="KQH85392.1"/>
    </source>
</evidence>
<dbReference type="SUPFAM" id="SSF56349">
    <property type="entry name" value="DNA breaking-rejoining enzymes"/>
    <property type="match status" value="1"/>
</dbReference>
<dbReference type="GO" id="GO:0015074">
    <property type="term" value="P:DNA integration"/>
    <property type="evidence" value="ECO:0007669"/>
    <property type="project" value="InterPro"/>
</dbReference>
<keyword evidence="1" id="KW-0233">DNA recombination</keyword>
<gene>
    <name evidence="3" type="ORF">AMR76_12855</name>
</gene>
<evidence type="ECO:0000256" key="1">
    <source>
        <dbReference type="ARBA" id="ARBA00023172"/>
    </source>
</evidence>
<name>A0A0Q2UY50_VIBFU</name>
<dbReference type="Proteomes" id="UP000051221">
    <property type="component" value="Unassembled WGS sequence"/>
</dbReference>
<proteinExistence type="predicted"/>
<keyword evidence="4" id="KW-1185">Reference proteome</keyword>
<evidence type="ECO:0000313" key="4">
    <source>
        <dbReference type="Proteomes" id="UP000051221"/>
    </source>
</evidence>
<dbReference type="PROSITE" id="PS51898">
    <property type="entry name" value="TYR_RECOMBINASE"/>
    <property type="match status" value="1"/>
</dbReference>
<dbReference type="InterPro" id="IPR011010">
    <property type="entry name" value="DNA_brk_join_enz"/>
</dbReference>
<accession>A0A0Q2UY50</accession>
<dbReference type="RefSeq" id="WP_055466307.1">
    <property type="nucleotide sequence ID" value="NZ_LKHS01000010.1"/>
</dbReference>
<dbReference type="AlphaFoldDB" id="A0A0Q2UY50"/>
<dbReference type="EMBL" id="LKHS01000010">
    <property type="protein sequence ID" value="KQH85392.1"/>
    <property type="molecule type" value="Genomic_DNA"/>
</dbReference>
<comment type="caution">
    <text evidence="3">The sequence shown here is derived from an EMBL/GenBank/DDBJ whole genome shotgun (WGS) entry which is preliminary data.</text>
</comment>
<evidence type="ECO:0000259" key="2">
    <source>
        <dbReference type="PROSITE" id="PS51898"/>
    </source>
</evidence>
<organism evidence="3 4">
    <name type="scientific">Vibrio furnissii</name>
    <dbReference type="NCBI Taxonomy" id="29494"/>
    <lineage>
        <taxon>Bacteria</taxon>
        <taxon>Pseudomonadati</taxon>
        <taxon>Pseudomonadota</taxon>
        <taxon>Gammaproteobacteria</taxon>
        <taxon>Vibrionales</taxon>
        <taxon>Vibrionaceae</taxon>
        <taxon>Vibrio</taxon>
    </lineage>
</organism>
<protein>
    <recommendedName>
        <fullName evidence="2">Tyr recombinase domain-containing protein</fullName>
    </recommendedName>
</protein>
<dbReference type="Gene3D" id="1.10.443.10">
    <property type="entry name" value="Intergrase catalytic core"/>
    <property type="match status" value="1"/>
</dbReference>
<dbReference type="GO" id="GO:0006310">
    <property type="term" value="P:DNA recombination"/>
    <property type="evidence" value="ECO:0007669"/>
    <property type="project" value="UniProtKB-KW"/>
</dbReference>
<reference evidence="3 4" key="1">
    <citation type="submission" date="2015-08" db="EMBL/GenBank/DDBJ databases">
        <title>Antibacterial properties of a collection of Vibrionaceae strains.</title>
        <authorList>
            <person name="Giubergia S."/>
        </authorList>
    </citation>
    <scope>NUCLEOTIDE SEQUENCE [LARGE SCALE GENOMIC DNA]</scope>
    <source>
        <strain evidence="3 4">S0821</strain>
    </source>
</reference>
<feature type="domain" description="Tyr recombinase" evidence="2">
    <location>
        <begin position="208"/>
        <end position="479"/>
    </location>
</feature>
<dbReference type="GO" id="GO:0003677">
    <property type="term" value="F:DNA binding"/>
    <property type="evidence" value="ECO:0007669"/>
    <property type="project" value="InterPro"/>
</dbReference>
<dbReference type="InterPro" id="IPR002104">
    <property type="entry name" value="Integrase_catalytic"/>
</dbReference>
<sequence length="499" mass="57295">MNEFAPIGRYHFIVKQKVGTVPATAFPVLYLESNDGFTVMWSLVHYFLAHTSRSDTWMRDTARAVGLFYDYCTACNITSVNQRTQLRKFMFSLENGTIDTNVKDPTGLYWSPTGLTKAKRLIGSLSKFIYWVNQEESLSNGSTTFVAPTKNSEKLTLSLLKTAKKVISNSFMEHAKDPTLIAEKLLLARETFGYEFEDDPKAYINAQREVKSFPHDLIAPLFEYGFVKNPLATKPFEREDITAKMITLLLLFGGLRKSEPFHLWYNDVTPLLEFKCQVTLYHPSVAKTNLIGEKDKTRKHYLKERGLLPRHDKANPKSLKAGWKKLAVDKTSYHADVHWLHSSAEAIFSSLYPHYLAYRSKLMETYEELHGHDHPFLFVSIGEDRNTGESYVGAPYSISQFMKSYNKALDRLELHLGFKIHRGREAATNPHSHRHCYVEALKEMGVNPKIIQKCLHQRTIKAQEAYQGISYQKIQETLSRYSPSLPKDLSLQDTSYLHI</sequence>
<dbReference type="InParanoid" id="A0A0Q2UY50"/>